<dbReference type="SMART" id="SM01374">
    <property type="entry name" value="Ribosomal_L14"/>
    <property type="match status" value="1"/>
</dbReference>
<dbReference type="InterPro" id="IPR001209">
    <property type="entry name" value="Ribosomal_uS14"/>
</dbReference>
<dbReference type="PANTHER" id="PTHR11994">
    <property type="entry name" value="60S RIBOSOMAL PROTEIN L11-RELATED"/>
    <property type="match status" value="1"/>
</dbReference>
<dbReference type="PROSITE" id="PS00049">
    <property type="entry name" value="RIBOSOMAL_L14"/>
    <property type="match status" value="1"/>
</dbReference>
<dbReference type="SUPFAM" id="SSF56047">
    <property type="entry name" value="Ribosomal protein S8"/>
    <property type="match status" value="1"/>
</dbReference>
<comment type="similarity">
    <text evidence="6">Belongs to the universal ribosomal protein uL24 family.</text>
</comment>
<evidence type="ECO:0000313" key="19">
    <source>
        <dbReference type="Proteomes" id="UP000823405"/>
    </source>
</evidence>
<sequence>MIQNETRLQIADNTGAREALCIKVLGGSKRRYANIGDVIKVTVKEAMPRGRVKKGEIFNAVVVRTRKGMRRPDGSLIKFDGNAIVLLNAKLEPIGTRIFGPVTRELREHFMKIVSLAPETIRKGDEVIAITGKDKGKRGVVLAVAGDRITVEGLNLVKKHVKPNPMKGTPGGVESKVMPINRSNVALVDANGKPSRVGIKVENGENVRFLKTTGAKAVPELMQKFGYKSVMEVPRFTKITLNMGVGEAVADKKVIEHAVGDLTKIAGQKPVITVARKAIAGFKIREGYPVGVMVTLRGRMMFEFLDRLVNLALPRVRDFRGVSGRAFDGRGNYNLGVKEQIIFPEIEYDKIDALRGFRSRTEVAVAKVALIEREKKRAHLAQKYAAKRTALKTIIDDAKKSDEDRYAARLQLQQLPRNANPTRKRNRCALTGRPRGTFRKFGLARGKIREIAFRGEIPGLTKASCMSDPIADMLTRVRNAQMVNKISVAMPSSKIKVAIAQVLRDEGYIEDFSVKAEGGKAELQLGLKYYAGRPVIERIERVSRPGCPVYKGRHAIPQVMNGLGVAIVSTTQGVMTDRKARAAGVGGEILCYVE</sequence>
<evidence type="ECO:0000256" key="5">
    <source>
        <dbReference type="ARBA" id="ARBA00009083"/>
    </source>
</evidence>
<dbReference type="Pfam" id="PF00410">
    <property type="entry name" value="Ribosomal_S8"/>
    <property type="match status" value="1"/>
</dbReference>
<evidence type="ECO:0000256" key="13">
    <source>
        <dbReference type="ARBA" id="ARBA00040368"/>
    </source>
</evidence>
<feature type="domain" description="Large ribosomal subunit protein uL24 C-terminal" evidence="17">
    <location>
        <begin position="154"/>
        <end position="215"/>
    </location>
</feature>
<evidence type="ECO:0000256" key="6">
    <source>
        <dbReference type="ARBA" id="ARBA00010618"/>
    </source>
</evidence>
<dbReference type="AlphaFoldDB" id="A0A9P6UUZ7"/>
<comment type="similarity">
    <text evidence="7">Belongs to the universal ribosomal protein uL14 family.</text>
</comment>
<dbReference type="InterPro" id="IPR022803">
    <property type="entry name" value="Ribosomal_uL5_dom_sf"/>
</dbReference>
<dbReference type="NCBIfam" id="NF000585">
    <property type="entry name" value="PRK00010.1"/>
    <property type="match status" value="1"/>
</dbReference>
<dbReference type="PROSITE" id="PS00053">
    <property type="entry name" value="RIBOSOMAL_S8"/>
    <property type="match status" value="1"/>
</dbReference>
<reference evidence="18" key="1">
    <citation type="journal article" date="2020" name="Fungal Divers.">
        <title>Resolving the Mortierellaceae phylogeny through synthesis of multi-gene phylogenetics and phylogenomics.</title>
        <authorList>
            <person name="Vandepol N."/>
            <person name="Liber J."/>
            <person name="Desiro A."/>
            <person name="Na H."/>
            <person name="Kennedy M."/>
            <person name="Barry K."/>
            <person name="Grigoriev I.V."/>
            <person name="Miller A.N."/>
            <person name="O'Donnell K."/>
            <person name="Stajich J.E."/>
            <person name="Bonito G."/>
        </authorList>
    </citation>
    <scope>NUCLEOTIDE SEQUENCE</scope>
    <source>
        <strain evidence="18">NVP60</strain>
    </source>
</reference>
<dbReference type="SUPFAM" id="SSF50104">
    <property type="entry name" value="Translation proteins SH3-like domain"/>
    <property type="match status" value="1"/>
</dbReference>
<dbReference type="InterPro" id="IPR036853">
    <property type="entry name" value="Ribosomal_uL14_sf"/>
</dbReference>
<dbReference type="InterPro" id="IPR031309">
    <property type="entry name" value="Ribosomal_uL5_C"/>
</dbReference>
<keyword evidence="9" id="KW-0694">RNA-binding</keyword>
<evidence type="ECO:0000256" key="4">
    <source>
        <dbReference type="ARBA" id="ARBA00008553"/>
    </source>
</evidence>
<feature type="domain" description="Large ribosomal subunit protein uL5 N-terminal" evidence="15">
    <location>
        <begin position="229"/>
        <end position="285"/>
    </location>
</feature>
<dbReference type="Gene3D" id="2.40.150.20">
    <property type="entry name" value="Ribosomal protein L14"/>
    <property type="match status" value="1"/>
</dbReference>
<dbReference type="NCBIfam" id="NF006477">
    <property type="entry name" value="PRK08881.1"/>
    <property type="match status" value="1"/>
</dbReference>
<dbReference type="HAMAP" id="MF_01326_B">
    <property type="entry name" value="Ribosomal_uL24_B"/>
    <property type="match status" value="1"/>
</dbReference>
<dbReference type="Pfam" id="PF00238">
    <property type="entry name" value="Ribosomal_L14"/>
    <property type="match status" value="1"/>
</dbReference>
<dbReference type="InterPro" id="IPR008991">
    <property type="entry name" value="Translation_prot_SH3-like_sf"/>
</dbReference>
<dbReference type="GO" id="GO:0003735">
    <property type="term" value="F:structural constituent of ribosome"/>
    <property type="evidence" value="ECO:0007669"/>
    <property type="project" value="InterPro"/>
</dbReference>
<feature type="domain" description="Large ribosomal subunit protein uL5 C-terminal" evidence="16">
    <location>
        <begin position="289"/>
        <end position="358"/>
    </location>
</feature>
<dbReference type="InterPro" id="IPR014722">
    <property type="entry name" value="Rib_uL2_dom2"/>
</dbReference>
<dbReference type="Proteomes" id="UP000823405">
    <property type="component" value="Unassembled WGS sequence"/>
</dbReference>
<name>A0A9P6UUZ7_9FUNG</name>
<dbReference type="InterPro" id="IPR057264">
    <property type="entry name" value="Ribosomal_uL24_C"/>
</dbReference>
<evidence type="ECO:0000256" key="12">
    <source>
        <dbReference type="ARBA" id="ARBA00035247"/>
    </source>
</evidence>
<dbReference type="FunFam" id="3.30.1490.10:FF:000001">
    <property type="entry name" value="30S ribosomal protein S8"/>
    <property type="match status" value="1"/>
</dbReference>
<evidence type="ECO:0000256" key="10">
    <source>
        <dbReference type="ARBA" id="ARBA00022980"/>
    </source>
</evidence>
<dbReference type="FunFam" id="2.40.150.20:FF:000001">
    <property type="entry name" value="50S ribosomal protein L14"/>
    <property type="match status" value="1"/>
</dbReference>
<dbReference type="Gene3D" id="1.10.287.1480">
    <property type="match status" value="1"/>
</dbReference>
<proteinExistence type="inferred from homology"/>
<dbReference type="Pfam" id="PF00281">
    <property type="entry name" value="Ribosomal_L5"/>
    <property type="match status" value="1"/>
</dbReference>
<evidence type="ECO:0000256" key="14">
    <source>
        <dbReference type="RuleBase" id="RU003660"/>
    </source>
</evidence>
<dbReference type="InterPro" id="IPR000630">
    <property type="entry name" value="Ribosomal_uS8"/>
</dbReference>
<comment type="similarity">
    <text evidence="5">Belongs to the universal ribosomal protein uS14 family.</text>
</comment>
<keyword evidence="11 14" id="KW-0687">Ribonucleoprotein</keyword>
<dbReference type="Pfam" id="PF00673">
    <property type="entry name" value="Ribosomal_L5_C"/>
    <property type="match status" value="1"/>
</dbReference>
<dbReference type="InterPro" id="IPR023036">
    <property type="entry name" value="Ribosomal_uS14_bac/plastid"/>
</dbReference>
<evidence type="ECO:0000259" key="15">
    <source>
        <dbReference type="Pfam" id="PF00281"/>
    </source>
</evidence>
<comment type="function">
    <text evidence="2">Component of the ribosome, a large ribonucleoprotein complex responsible for the synthesis of proteins in the cell. The small ribosomal subunit (SSU) binds messenger RNAs (mRNAs) and translates the encoded message by selecting cognate aminoacyl-transfer RNA (tRNA) molecules. The large subunit (LSU) contains the ribosomal catalytic site termed the peptidyl transferase center (PTC), which catalyzes the formation of peptide bonds, thereby polymerizing the amino acids delivered by tRNAs into a polypeptide chain. The nascent polypeptides leave the ribosome through a tunnel in the LSU and interact with protein factors that function in enzymatic processing, targeting, and the membrane insertion of nascent chains at the exit of the ribosomal tunnel.</text>
</comment>
<dbReference type="SUPFAM" id="SSF50193">
    <property type="entry name" value="Ribosomal protein L14"/>
    <property type="match status" value="1"/>
</dbReference>
<dbReference type="HAMAP" id="MF_01302_B">
    <property type="entry name" value="Ribosomal_uS8_B"/>
    <property type="match status" value="1"/>
</dbReference>
<comment type="similarity">
    <text evidence="3 14">Belongs to the universal ribosomal protein uS8 family.</text>
</comment>
<dbReference type="Gene3D" id="3.30.1440.10">
    <property type="match status" value="1"/>
</dbReference>
<dbReference type="InterPro" id="IPR047863">
    <property type="entry name" value="Ribosomal_uS8_CS"/>
</dbReference>
<dbReference type="Gene3D" id="2.30.30.30">
    <property type="match status" value="1"/>
</dbReference>
<dbReference type="FunFam" id="3.30.1370.30:FF:000002">
    <property type="entry name" value="30S ribosomal protein S8"/>
    <property type="match status" value="1"/>
</dbReference>
<dbReference type="Pfam" id="PF17136">
    <property type="entry name" value="ribosomal_L24"/>
    <property type="match status" value="1"/>
</dbReference>
<evidence type="ECO:0000256" key="8">
    <source>
        <dbReference type="ARBA" id="ARBA00022730"/>
    </source>
</evidence>
<dbReference type="GO" id="GO:0019843">
    <property type="term" value="F:rRNA binding"/>
    <property type="evidence" value="ECO:0007669"/>
    <property type="project" value="UniProtKB-KW"/>
</dbReference>
<keyword evidence="8" id="KW-0699">rRNA-binding</keyword>
<dbReference type="InterPro" id="IPR019972">
    <property type="entry name" value="Ribosomal_uL14_CS"/>
</dbReference>
<dbReference type="FunFam" id="3.30.1440.10:FF:000001">
    <property type="entry name" value="50S ribosomal protein L5"/>
    <property type="match status" value="1"/>
</dbReference>
<dbReference type="NCBIfam" id="TIGR01079">
    <property type="entry name" value="rplX_bact"/>
    <property type="match status" value="1"/>
</dbReference>
<dbReference type="NCBIfam" id="TIGR01067">
    <property type="entry name" value="rplN_bact"/>
    <property type="match status" value="1"/>
</dbReference>
<dbReference type="GO" id="GO:0006412">
    <property type="term" value="P:translation"/>
    <property type="evidence" value="ECO:0007669"/>
    <property type="project" value="InterPro"/>
</dbReference>
<dbReference type="PROSITE" id="PS00358">
    <property type="entry name" value="RIBOSOMAL_L5"/>
    <property type="match status" value="1"/>
</dbReference>
<dbReference type="SUPFAM" id="SSF55282">
    <property type="entry name" value="RL5-like"/>
    <property type="match status" value="1"/>
</dbReference>
<evidence type="ECO:0000256" key="9">
    <source>
        <dbReference type="ARBA" id="ARBA00022884"/>
    </source>
</evidence>
<comment type="caution">
    <text evidence="18">The sequence shown here is derived from an EMBL/GenBank/DDBJ whole genome shotgun (WGS) entry which is preliminary data.</text>
</comment>
<dbReference type="CDD" id="cd06089">
    <property type="entry name" value="KOW_RPL26"/>
    <property type="match status" value="1"/>
</dbReference>
<keyword evidence="19" id="KW-1185">Reference proteome</keyword>
<evidence type="ECO:0000256" key="3">
    <source>
        <dbReference type="ARBA" id="ARBA00006471"/>
    </source>
</evidence>
<dbReference type="FunFam" id="1.10.287.1480:FF:000001">
    <property type="entry name" value="30S ribosomal protein S14"/>
    <property type="match status" value="1"/>
</dbReference>
<keyword evidence="10 14" id="KW-0689">Ribosomal protein</keyword>
<dbReference type="HAMAP" id="MF_01333_B">
    <property type="entry name" value="Ribosomal_uL5_B"/>
    <property type="match status" value="1"/>
</dbReference>
<dbReference type="InterPro" id="IPR031310">
    <property type="entry name" value="Ribosomal_uL5_N"/>
</dbReference>
<evidence type="ECO:0000256" key="11">
    <source>
        <dbReference type="ARBA" id="ARBA00023274"/>
    </source>
</evidence>
<dbReference type="HAMAP" id="MF_01367">
    <property type="entry name" value="Ribosomal_uL14"/>
    <property type="match status" value="1"/>
</dbReference>
<dbReference type="InterPro" id="IPR041988">
    <property type="entry name" value="Ribosomal_uL24_KOW"/>
</dbReference>
<comment type="function">
    <text evidence="1">One of the primary rRNA binding proteins, it binds directly to 16S rRNA central domain where it helps coordinate assembly of the platform of the 30S subunit.</text>
</comment>
<protein>
    <recommendedName>
        <fullName evidence="13">Large ribosomal subunit protein uL5m</fullName>
    </recommendedName>
    <alternativeName>
        <fullName evidence="12">Small ribosomal subunit protein uS14c</fullName>
    </alternativeName>
</protein>
<dbReference type="InterPro" id="IPR035987">
    <property type="entry name" value="Ribosomal_uS8_sf"/>
</dbReference>
<dbReference type="HAMAP" id="MF_00537">
    <property type="entry name" value="Ribosomal_uS14_1"/>
    <property type="match status" value="1"/>
</dbReference>
<dbReference type="GO" id="GO:0005737">
    <property type="term" value="C:cytoplasm"/>
    <property type="evidence" value="ECO:0007669"/>
    <property type="project" value="UniProtKB-ARBA"/>
</dbReference>
<dbReference type="InterPro" id="IPR002132">
    <property type="entry name" value="Ribosomal_uL5"/>
</dbReference>
<evidence type="ECO:0000256" key="2">
    <source>
        <dbReference type="ARBA" id="ARBA00004021"/>
    </source>
</evidence>
<dbReference type="SUPFAM" id="SSF57716">
    <property type="entry name" value="Glucocorticoid receptor-like (DNA-binding domain)"/>
    <property type="match status" value="1"/>
</dbReference>
<accession>A0A9P6UUZ7</accession>
<dbReference type="OrthoDB" id="539541at2759"/>
<dbReference type="InterPro" id="IPR003256">
    <property type="entry name" value="Ribosomal_uL24"/>
</dbReference>
<evidence type="ECO:0000256" key="7">
    <source>
        <dbReference type="ARBA" id="ARBA00010745"/>
    </source>
</evidence>
<dbReference type="InterPro" id="IPR000218">
    <property type="entry name" value="Ribosomal_uL14"/>
</dbReference>
<comment type="similarity">
    <text evidence="4">Belongs to the universal ribosomal protein uL5 family.</text>
</comment>
<dbReference type="GO" id="GO:0015934">
    <property type="term" value="C:large ribosomal subunit"/>
    <property type="evidence" value="ECO:0007669"/>
    <property type="project" value="InterPro"/>
</dbReference>
<dbReference type="Gene3D" id="3.30.1370.30">
    <property type="match status" value="1"/>
</dbReference>
<dbReference type="CDD" id="cd00337">
    <property type="entry name" value="Ribosomal_uL14"/>
    <property type="match status" value="1"/>
</dbReference>
<dbReference type="InterPro" id="IPR020930">
    <property type="entry name" value="Ribosomal_uL5_bac-type"/>
</dbReference>
<evidence type="ECO:0000256" key="1">
    <source>
        <dbReference type="ARBA" id="ARBA00002569"/>
    </source>
</evidence>
<organism evidence="18 19">
    <name type="scientific">Linnemannia gamsii</name>
    <dbReference type="NCBI Taxonomy" id="64522"/>
    <lineage>
        <taxon>Eukaryota</taxon>
        <taxon>Fungi</taxon>
        <taxon>Fungi incertae sedis</taxon>
        <taxon>Mucoromycota</taxon>
        <taxon>Mortierellomycotina</taxon>
        <taxon>Mortierellomycetes</taxon>
        <taxon>Mortierellales</taxon>
        <taxon>Mortierellaceae</taxon>
        <taxon>Linnemannia</taxon>
    </lineage>
</organism>
<dbReference type="InterPro" id="IPR005745">
    <property type="entry name" value="Ribosomal_uL14_bac-type"/>
</dbReference>
<dbReference type="Pfam" id="PF00253">
    <property type="entry name" value="Ribosomal_S14"/>
    <property type="match status" value="1"/>
</dbReference>
<evidence type="ECO:0000259" key="16">
    <source>
        <dbReference type="Pfam" id="PF00673"/>
    </source>
</evidence>
<evidence type="ECO:0000313" key="18">
    <source>
        <dbReference type="EMBL" id="KAG0320805.1"/>
    </source>
</evidence>
<dbReference type="EMBL" id="JAAAIN010000088">
    <property type="protein sequence ID" value="KAG0320805.1"/>
    <property type="molecule type" value="Genomic_DNA"/>
</dbReference>
<dbReference type="InterPro" id="IPR020929">
    <property type="entry name" value="Ribosomal_uL5_CS"/>
</dbReference>
<dbReference type="Gene3D" id="3.30.1490.10">
    <property type="match status" value="1"/>
</dbReference>
<dbReference type="NCBIfam" id="NF001109">
    <property type="entry name" value="PRK00136.1"/>
    <property type="match status" value="1"/>
</dbReference>
<gene>
    <name evidence="18" type="ORF">BGZ97_012769</name>
</gene>
<evidence type="ECO:0000259" key="17">
    <source>
        <dbReference type="Pfam" id="PF17136"/>
    </source>
</evidence>